<dbReference type="Proteomes" id="UP001500266">
    <property type="component" value="Unassembled WGS sequence"/>
</dbReference>
<proteinExistence type="predicted"/>
<evidence type="ECO:0000313" key="1">
    <source>
        <dbReference type="EMBL" id="GAA3508121.1"/>
    </source>
</evidence>
<accession>A0ABP6UK29</accession>
<dbReference type="RefSeq" id="WP_345025352.1">
    <property type="nucleotide sequence ID" value="NZ_BAABDO010000187.1"/>
</dbReference>
<comment type="caution">
    <text evidence="1">The sequence shown here is derived from an EMBL/GenBank/DDBJ whole genome shotgun (WGS) entry which is preliminary data.</text>
</comment>
<name>A0ABP6UK29_9ACTN</name>
<protein>
    <submittedName>
        <fullName evidence="1">Uncharacterized protein</fullName>
    </submittedName>
</protein>
<reference evidence="2" key="1">
    <citation type="journal article" date="2019" name="Int. J. Syst. Evol. Microbiol.">
        <title>The Global Catalogue of Microorganisms (GCM) 10K type strain sequencing project: providing services to taxonomists for standard genome sequencing and annotation.</title>
        <authorList>
            <consortium name="The Broad Institute Genomics Platform"/>
            <consortium name="The Broad Institute Genome Sequencing Center for Infectious Disease"/>
            <person name="Wu L."/>
            <person name="Ma J."/>
        </authorList>
    </citation>
    <scope>NUCLEOTIDE SEQUENCE [LARGE SCALE GENOMIC DNA]</scope>
    <source>
        <strain evidence="2">JCM 17316</strain>
    </source>
</reference>
<dbReference type="EMBL" id="BAABDO010000187">
    <property type="protein sequence ID" value="GAA3508121.1"/>
    <property type="molecule type" value="Genomic_DNA"/>
</dbReference>
<gene>
    <name evidence="1" type="ORF">GCM10022416_61840</name>
</gene>
<organism evidence="1 2">
    <name type="scientific">Actinomadura keratinilytica</name>
    <dbReference type="NCBI Taxonomy" id="547461"/>
    <lineage>
        <taxon>Bacteria</taxon>
        <taxon>Bacillati</taxon>
        <taxon>Actinomycetota</taxon>
        <taxon>Actinomycetes</taxon>
        <taxon>Streptosporangiales</taxon>
        <taxon>Thermomonosporaceae</taxon>
        <taxon>Actinomadura</taxon>
    </lineage>
</organism>
<sequence>MSVTTERTAEAVTARDPRDLISVELFDQIVARVQEHMPVARHYGELMVEQMLAYIATVAAYDPDDPPAFVVEGGYEFRYLTPSEAVDPAIHYFLDFTADYREFCARLTGGHFIDHVPVVNESIASGKSLRLTVDVMRHFGWEVDERMWQRGTSCCQTDNCFLKVTRLN</sequence>
<keyword evidence="2" id="KW-1185">Reference proteome</keyword>
<evidence type="ECO:0000313" key="2">
    <source>
        <dbReference type="Proteomes" id="UP001500266"/>
    </source>
</evidence>